<dbReference type="STRING" id="1384056.N787_08280"/>
<name>A0A091B4M0_9GAMM</name>
<protein>
    <submittedName>
        <fullName evidence="1">Uncharacterized protein</fullName>
    </submittedName>
</protein>
<accession>A0A091B4M0</accession>
<dbReference type="Proteomes" id="UP000029393">
    <property type="component" value="Unassembled WGS sequence"/>
</dbReference>
<comment type="caution">
    <text evidence="1">The sequence shown here is derived from an EMBL/GenBank/DDBJ whole genome shotgun (WGS) entry which is preliminary data.</text>
</comment>
<dbReference type="EMBL" id="AVCK01000009">
    <property type="protein sequence ID" value="KFN47548.1"/>
    <property type="molecule type" value="Genomic_DNA"/>
</dbReference>
<reference evidence="1 2" key="1">
    <citation type="submission" date="2013-09" db="EMBL/GenBank/DDBJ databases">
        <title>Genome sequencing of Arenimonas metalli.</title>
        <authorList>
            <person name="Chen F."/>
            <person name="Wang G."/>
        </authorList>
    </citation>
    <scope>NUCLEOTIDE SEQUENCE [LARGE SCALE GENOMIC DNA]</scope>
    <source>
        <strain evidence="1 2">CF5-1</strain>
    </source>
</reference>
<evidence type="ECO:0000313" key="1">
    <source>
        <dbReference type="EMBL" id="KFN47548.1"/>
    </source>
</evidence>
<sequence length="32" mass="3351">MNAFATLPGRLGLGLFFVLFGLLVQNAEGGAR</sequence>
<dbReference type="AlphaFoldDB" id="A0A091B4M0"/>
<proteinExistence type="predicted"/>
<gene>
    <name evidence="1" type="ORF">N787_08280</name>
</gene>
<keyword evidence="2" id="KW-1185">Reference proteome</keyword>
<evidence type="ECO:0000313" key="2">
    <source>
        <dbReference type="Proteomes" id="UP000029393"/>
    </source>
</evidence>
<organism evidence="1 2">
    <name type="scientific">Arenimonas metalli CF5-1</name>
    <dbReference type="NCBI Taxonomy" id="1384056"/>
    <lineage>
        <taxon>Bacteria</taxon>
        <taxon>Pseudomonadati</taxon>
        <taxon>Pseudomonadota</taxon>
        <taxon>Gammaproteobacteria</taxon>
        <taxon>Lysobacterales</taxon>
        <taxon>Lysobacteraceae</taxon>
        <taxon>Arenimonas</taxon>
    </lineage>
</organism>